<dbReference type="InterPro" id="IPR006483">
    <property type="entry name" value="CRISPR-assoc_Cas3_HD"/>
</dbReference>
<dbReference type="GO" id="GO:0046872">
    <property type="term" value="F:metal ion binding"/>
    <property type="evidence" value="ECO:0007669"/>
    <property type="project" value="UniProtKB-KW"/>
</dbReference>
<evidence type="ECO:0000256" key="5">
    <source>
        <dbReference type="ARBA" id="ARBA00022801"/>
    </source>
</evidence>
<dbReference type="SUPFAM" id="SSF52540">
    <property type="entry name" value="P-loop containing nucleoside triphosphate hydrolases"/>
    <property type="match status" value="1"/>
</dbReference>
<dbReference type="NCBIfam" id="TIGR01596">
    <property type="entry name" value="cas3_HD"/>
    <property type="match status" value="1"/>
</dbReference>
<evidence type="ECO:0000313" key="11">
    <source>
        <dbReference type="EMBL" id="OGK03309.1"/>
    </source>
</evidence>
<dbReference type="Proteomes" id="UP000179243">
    <property type="component" value="Unassembled WGS sequence"/>
</dbReference>
<sequence length="739" mass="83460">MEKAIAHIKSDNGETAFHLLEDHLIGTSRLVDQFCLNNDWRPWIKTGALLHDLGKYSNAFQEYIRQSHEWEEGEIENRPGRVEHAIIGALHLWQKNPENTLSKLLPYLVAGHHTGLTDWNYTESGQKKLDFKLEQATQKGLLDWIKDKNIPKEVIEAPVPQKLPQNIKTENCHIWLRMLFSCLVDADYLDTESFMQPTNSIHRSNYPTLNDLKKLFDSFMDTKFSNAPETTVNRIRTDVLLDCRAAAKLQPGLFSLTVPTGGGKTLSGTAFALDHALNFGKKRLIYVIPYTSIIEQTAAIFRSIFGEENVIEHHSNTDIDAETPKSRLAAENWDAPIIVTTNVQFFESLFASRTSRCRKLHNIMDSVVILDEAQMLPPDLLDPILNIIRGLSTLCGVSFVLSTATQPALNKSDILPSGLEGVREIIRDTTTIYKNLNRVQIILPIKEQMPESCESLAEKLCKHEQVLCIVSTRRFAWDLHKTMPSGTLHLSALMCGHHRSEVIAEIKNRLTAKKPVRVISTQVIEAGVDIDFPVVYRALAGLDSIAQAAGRCNREGRMDTGIVHVFLPPKQAPLGLLRKGEDKTREMLACGIQDFLSPDTFHKYFQLFYSGLNSLDKHNIKDLLWKRSDVGLGIFQFRTAATLFQMIEDGASYTVYVQYGDSQKLINSLRFGGPSREVMRKLQRFAVQVPPRLASGLLVLGFLEQLEHGFLITRIPEIYTQETGLQIFGKEYGTEELII</sequence>
<keyword evidence="4" id="KW-0547">Nucleotide-binding</keyword>
<keyword evidence="6" id="KW-0347">Helicase</keyword>
<keyword evidence="5" id="KW-0378">Hydrolase</keyword>
<gene>
    <name evidence="11" type="ORF">A2519_15155</name>
</gene>
<comment type="similarity">
    <text evidence="1">In the N-terminal section; belongs to the CRISPR-associated nuclease Cas3-HD family.</text>
</comment>
<feature type="domain" description="HD Cas3-type" evidence="10">
    <location>
        <begin position="13"/>
        <end position="189"/>
    </location>
</feature>
<comment type="similarity">
    <text evidence="2">In the central section; belongs to the CRISPR-associated helicase Cas3 family.</text>
</comment>
<keyword evidence="11" id="KW-0540">Nuclease</keyword>
<keyword evidence="3" id="KW-0479">Metal-binding</keyword>
<dbReference type="InterPro" id="IPR038257">
    <property type="entry name" value="CRISPR-assoc_Cas3_HD_sf"/>
</dbReference>
<dbReference type="InterPro" id="IPR014001">
    <property type="entry name" value="Helicase_ATP-bd"/>
</dbReference>
<organism evidence="11 12">
    <name type="scientific">Candidatus Raymondbacteria bacterium RIFOXYD12_FULL_49_13</name>
    <dbReference type="NCBI Taxonomy" id="1817890"/>
    <lineage>
        <taxon>Bacteria</taxon>
        <taxon>Raymondiibacteriota</taxon>
    </lineage>
</organism>
<dbReference type="GO" id="GO:0004519">
    <property type="term" value="F:endonuclease activity"/>
    <property type="evidence" value="ECO:0007669"/>
    <property type="project" value="UniProtKB-KW"/>
</dbReference>
<dbReference type="Pfam" id="PF18019">
    <property type="entry name" value="Cas3_HD"/>
    <property type="match status" value="1"/>
</dbReference>
<evidence type="ECO:0000256" key="8">
    <source>
        <dbReference type="ARBA" id="ARBA00023118"/>
    </source>
</evidence>
<dbReference type="CDD" id="cd17930">
    <property type="entry name" value="DEXHc_cas3"/>
    <property type="match status" value="1"/>
</dbReference>
<proteinExistence type="inferred from homology"/>
<dbReference type="InterPro" id="IPR011545">
    <property type="entry name" value="DEAD/DEAH_box_helicase_dom"/>
</dbReference>
<evidence type="ECO:0000259" key="9">
    <source>
        <dbReference type="PROSITE" id="PS51192"/>
    </source>
</evidence>
<dbReference type="PROSITE" id="PS51192">
    <property type="entry name" value="HELICASE_ATP_BIND_1"/>
    <property type="match status" value="1"/>
</dbReference>
<feature type="domain" description="Helicase ATP-binding" evidence="9">
    <location>
        <begin position="245"/>
        <end position="424"/>
    </location>
</feature>
<dbReference type="Gene3D" id="1.10.3210.30">
    <property type="match status" value="1"/>
</dbReference>
<reference evidence="11 12" key="1">
    <citation type="journal article" date="2016" name="Nat. Commun.">
        <title>Thousands of microbial genomes shed light on interconnected biogeochemical processes in an aquifer system.</title>
        <authorList>
            <person name="Anantharaman K."/>
            <person name="Brown C.T."/>
            <person name="Hug L.A."/>
            <person name="Sharon I."/>
            <person name="Castelle C.J."/>
            <person name="Probst A.J."/>
            <person name="Thomas B.C."/>
            <person name="Singh A."/>
            <person name="Wilkins M.J."/>
            <person name="Karaoz U."/>
            <person name="Brodie E.L."/>
            <person name="Williams K.H."/>
            <person name="Hubbard S.S."/>
            <person name="Banfield J.F."/>
        </authorList>
    </citation>
    <scope>NUCLEOTIDE SEQUENCE [LARGE SCALE GENOMIC DNA]</scope>
</reference>
<evidence type="ECO:0000256" key="6">
    <source>
        <dbReference type="ARBA" id="ARBA00022806"/>
    </source>
</evidence>
<accession>A0A1F7F9F3</accession>
<evidence type="ECO:0000256" key="2">
    <source>
        <dbReference type="ARBA" id="ARBA00009046"/>
    </source>
</evidence>
<dbReference type="Gene3D" id="3.40.50.300">
    <property type="entry name" value="P-loop containing nucleotide triphosphate hydrolases"/>
    <property type="match status" value="2"/>
</dbReference>
<dbReference type="SUPFAM" id="SSF109604">
    <property type="entry name" value="HD-domain/PDEase-like"/>
    <property type="match status" value="1"/>
</dbReference>
<name>A0A1F7F9F3_UNCRA</name>
<dbReference type="GO" id="GO:0003676">
    <property type="term" value="F:nucleic acid binding"/>
    <property type="evidence" value="ECO:0007669"/>
    <property type="project" value="InterPro"/>
</dbReference>
<dbReference type="EMBL" id="MFYX01000091">
    <property type="protein sequence ID" value="OGK03309.1"/>
    <property type="molecule type" value="Genomic_DNA"/>
</dbReference>
<evidence type="ECO:0000313" key="12">
    <source>
        <dbReference type="Proteomes" id="UP000179243"/>
    </source>
</evidence>
<keyword evidence="7" id="KW-0067">ATP-binding</keyword>
<evidence type="ECO:0000256" key="1">
    <source>
        <dbReference type="ARBA" id="ARBA00006847"/>
    </source>
</evidence>
<dbReference type="AlphaFoldDB" id="A0A1F7F9F3"/>
<keyword evidence="8" id="KW-0051">Antiviral defense</keyword>
<dbReference type="Pfam" id="PF22590">
    <property type="entry name" value="Cas3-like_C_2"/>
    <property type="match status" value="1"/>
</dbReference>
<dbReference type="InterPro" id="IPR027417">
    <property type="entry name" value="P-loop_NTPase"/>
</dbReference>
<protein>
    <submittedName>
        <fullName evidence="11">CRISPR-associated endonuclease Cas3</fullName>
    </submittedName>
</protein>
<dbReference type="GO" id="GO:0004386">
    <property type="term" value="F:helicase activity"/>
    <property type="evidence" value="ECO:0007669"/>
    <property type="project" value="UniProtKB-KW"/>
</dbReference>
<dbReference type="InterPro" id="IPR054712">
    <property type="entry name" value="Cas3-like_dom"/>
</dbReference>
<dbReference type="PROSITE" id="PS51643">
    <property type="entry name" value="HD_CAS3"/>
    <property type="match status" value="1"/>
</dbReference>
<evidence type="ECO:0000256" key="7">
    <source>
        <dbReference type="ARBA" id="ARBA00022840"/>
    </source>
</evidence>
<comment type="caution">
    <text evidence="11">The sequence shown here is derived from an EMBL/GenBank/DDBJ whole genome shotgun (WGS) entry which is preliminary data.</text>
</comment>
<evidence type="ECO:0000256" key="4">
    <source>
        <dbReference type="ARBA" id="ARBA00022741"/>
    </source>
</evidence>
<dbReference type="GO" id="GO:0016787">
    <property type="term" value="F:hydrolase activity"/>
    <property type="evidence" value="ECO:0007669"/>
    <property type="project" value="UniProtKB-KW"/>
</dbReference>
<evidence type="ECO:0000259" key="10">
    <source>
        <dbReference type="PROSITE" id="PS51643"/>
    </source>
</evidence>
<evidence type="ECO:0000256" key="3">
    <source>
        <dbReference type="ARBA" id="ARBA00022723"/>
    </source>
</evidence>
<dbReference type="GO" id="GO:0051607">
    <property type="term" value="P:defense response to virus"/>
    <property type="evidence" value="ECO:0007669"/>
    <property type="project" value="UniProtKB-KW"/>
</dbReference>
<keyword evidence="11" id="KW-0255">Endonuclease</keyword>
<dbReference type="SMART" id="SM00487">
    <property type="entry name" value="DEXDc"/>
    <property type="match status" value="1"/>
</dbReference>
<dbReference type="GO" id="GO:0005524">
    <property type="term" value="F:ATP binding"/>
    <property type="evidence" value="ECO:0007669"/>
    <property type="project" value="UniProtKB-KW"/>
</dbReference>
<dbReference type="Pfam" id="PF00270">
    <property type="entry name" value="DEAD"/>
    <property type="match status" value="1"/>
</dbReference>
<dbReference type="CDD" id="cd09641">
    <property type="entry name" value="Cas3''_I"/>
    <property type="match status" value="1"/>
</dbReference>